<evidence type="ECO:0000256" key="2">
    <source>
        <dbReference type="ARBA" id="ARBA00022485"/>
    </source>
</evidence>
<dbReference type="EMBL" id="QETA01000008">
    <property type="protein sequence ID" value="PWF21254.1"/>
    <property type="molecule type" value="Genomic_DNA"/>
</dbReference>
<dbReference type="NCBIfam" id="TIGR02163">
    <property type="entry name" value="napH"/>
    <property type="match status" value="1"/>
</dbReference>
<dbReference type="Pfam" id="PF12801">
    <property type="entry name" value="Fer4_5"/>
    <property type="match status" value="2"/>
</dbReference>
<feature type="transmembrane region" description="Helical" evidence="9">
    <location>
        <begin position="163"/>
        <end position="181"/>
    </location>
</feature>
<dbReference type="Proteomes" id="UP000245212">
    <property type="component" value="Unassembled WGS sequence"/>
</dbReference>
<dbReference type="PROSITE" id="PS00198">
    <property type="entry name" value="4FE4S_FER_1"/>
    <property type="match status" value="1"/>
</dbReference>
<feature type="transmembrane region" description="Helical" evidence="9">
    <location>
        <begin position="109"/>
        <end position="129"/>
    </location>
</feature>
<keyword evidence="6" id="KW-0408">Iron</keyword>
<keyword evidence="2" id="KW-0004">4Fe-4S</keyword>
<feature type="transmembrane region" description="Helical" evidence="9">
    <location>
        <begin position="54"/>
        <end position="74"/>
    </location>
</feature>
<accession>A0A2V1JTP8</accession>
<evidence type="ECO:0000256" key="8">
    <source>
        <dbReference type="SAM" id="MobiDB-lite"/>
    </source>
</evidence>
<dbReference type="InterPro" id="IPR051684">
    <property type="entry name" value="Electron_Trans/Redox"/>
</dbReference>
<feature type="compositionally biased region" description="Low complexity" evidence="8">
    <location>
        <begin position="8"/>
        <end position="23"/>
    </location>
</feature>
<keyword evidence="3" id="KW-0479">Metal-binding</keyword>
<name>A0A2V1JTP8_9BURK</name>
<evidence type="ECO:0000256" key="1">
    <source>
        <dbReference type="ARBA" id="ARBA00022448"/>
    </source>
</evidence>
<dbReference type="Pfam" id="PF12838">
    <property type="entry name" value="Fer4_7"/>
    <property type="match status" value="1"/>
</dbReference>
<dbReference type="InterPro" id="IPR011886">
    <property type="entry name" value="NapH_MauN"/>
</dbReference>
<dbReference type="PANTHER" id="PTHR30176">
    <property type="entry name" value="FERREDOXIN-TYPE PROTEIN NAPH"/>
    <property type="match status" value="1"/>
</dbReference>
<dbReference type="GO" id="GO:0046872">
    <property type="term" value="F:metal ion binding"/>
    <property type="evidence" value="ECO:0007669"/>
    <property type="project" value="UniProtKB-KW"/>
</dbReference>
<dbReference type="NCBIfam" id="NF007013">
    <property type="entry name" value="PRK09477.1"/>
    <property type="match status" value="1"/>
</dbReference>
<feature type="region of interest" description="Disordered" evidence="8">
    <location>
        <begin position="1"/>
        <end position="32"/>
    </location>
</feature>
<dbReference type="PROSITE" id="PS51379">
    <property type="entry name" value="4FE4S_FER_2"/>
    <property type="match status" value="2"/>
</dbReference>
<keyword evidence="9" id="KW-1133">Transmembrane helix</keyword>
<feature type="transmembrane region" description="Helical" evidence="9">
    <location>
        <begin position="193"/>
        <end position="214"/>
    </location>
</feature>
<keyword evidence="12" id="KW-1185">Reference proteome</keyword>
<protein>
    <submittedName>
        <fullName evidence="11">Quinol dehydrogenase ferredoxin subunit NapH</fullName>
    </submittedName>
</protein>
<dbReference type="PANTHER" id="PTHR30176:SF3">
    <property type="entry name" value="FERREDOXIN-TYPE PROTEIN NAPH"/>
    <property type="match status" value="1"/>
</dbReference>
<dbReference type="GO" id="GO:0051539">
    <property type="term" value="F:4 iron, 4 sulfur cluster binding"/>
    <property type="evidence" value="ECO:0007669"/>
    <property type="project" value="UniProtKB-KW"/>
</dbReference>
<dbReference type="InterPro" id="IPR017896">
    <property type="entry name" value="4Fe4S_Fe-S-bd"/>
</dbReference>
<gene>
    <name evidence="11" type="ORF">DD235_15695</name>
</gene>
<evidence type="ECO:0000256" key="5">
    <source>
        <dbReference type="ARBA" id="ARBA00022982"/>
    </source>
</evidence>
<feature type="domain" description="4Fe-4S ferredoxin-type" evidence="10">
    <location>
        <begin position="240"/>
        <end position="271"/>
    </location>
</feature>
<keyword evidence="4" id="KW-0677">Repeat</keyword>
<evidence type="ECO:0000259" key="10">
    <source>
        <dbReference type="PROSITE" id="PS51379"/>
    </source>
</evidence>
<dbReference type="SUPFAM" id="SSF54862">
    <property type="entry name" value="4Fe-4S ferredoxins"/>
    <property type="match status" value="1"/>
</dbReference>
<evidence type="ECO:0000256" key="6">
    <source>
        <dbReference type="ARBA" id="ARBA00023004"/>
    </source>
</evidence>
<keyword evidence="5" id="KW-0249">Electron transport</keyword>
<feature type="domain" description="4Fe-4S ferredoxin-type" evidence="10">
    <location>
        <begin position="277"/>
        <end position="305"/>
    </location>
</feature>
<evidence type="ECO:0000313" key="12">
    <source>
        <dbReference type="Proteomes" id="UP000245212"/>
    </source>
</evidence>
<evidence type="ECO:0000256" key="3">
    <source>
        <dbReference type="ARBA" id="ARBA00022723"/>
    </source>
</evidence>
<evidence type="ECO:0000256" key="7">
    <source>
        <dbReference type="ARBA" id="ARBA00023014"/>
    </source>
</evidence>
<keyword evidence="9" id="KW-0812">Transmembrane</keyword>
<dbReference type="GO" id="GO:0005886">
    <property type="term" value="C:plasma membrane"/>
    <property type="evidence" value="ECO:0007669"/>
    <property type="project" value="TreeGrafter"/>
</dbReference>
<keyword evidence="1" id="KW-0813">Transport</keyword>
<evidence type="ECO:0000313" key="11">
    <source>
        <dbReference type="EMBL" id="PWF21254.1"/>
    </source>
</evidence>
<keyword evidence="9" id="KW-0472">Membrane</keyword>
<evidence type="ECO:0000256" key="9">
    <source>
        <dbReference type="SAM" id="Phobius"/>
    </source>
</evidence>
<organism evidence="11 12">
    <name type="scientific">Corticimicrobacter populi</name>
    <dbReference type="NCBI Taxonomy" id="2175229"/>
    <lineage>
        <taxon>Bacteria</taxon>
        <taxon>Pseudomonadati</taxon>
        <taxon>Pseudomonadota</taxon>
        <taxon>Betaproteobacteria</taxon>
        <taxon>Burkholderiales</taxon>
        <taxon>Alcaligenaceae</taxon>
        <taxon>Corticimicrobacter</taxon>
    </lineage>
</organism>
<proteinExistence type="predicted"/>
<evidence type="ECO:0000256" key="4">
    <source>
        <dbReference type="ARBA" id="ARBA00022737"/>
    </source>
</evidence>
<sequence>MPDLPKSAAPAARVDARRVPAPASGKRGGKYPGQEAIETKGWWRAHRWLLLRRLSQVVTLGLFLAGPWFGLWLLKGNLSASLVLDTVPLADPFVLLQSLAAGHWPYREALIGGGIVLAFYMLLGGRLFCSWVCPMNMVTDLAAWLRPRLGIKGNKAPAASTRYWLLLFILLAAAVTGSLAWEWVNPVSMLHRSLIFGFGLAWGIVIGVFLYDLFIAHHGWCGHLCPQGAFYGALGRVGLLRIKADRRADCDDCMDCFAVCPEMQVIRPALKAAGQEHAVILDGDCTTCGRCIDVCAKNVFRLSSRFDRTVYPLPHRVAAKGSSARSPRSIPEQS</sequence>
<keyword evidence="7" id="KW-0411">Iron-sulfur</keyword>
<comment type="caution">
    <text evidence="11">The sequence shown here is derived from an EMBL/GenBank/DDBJ whole genome shotgun (WGS) entry which is preliminary data.</text>
</comment>
<dbReference type="Gene3D" id="3.30.70.3270">
    <property type="match status" value="1"/>
</dbReference>
<dbReference type="InterPro" id="IPR017900">
    <property type="entry name" value="4Fe4S_Fe_S_CS"/>
</dbReference>
<dbReference type="AlphaFoldDB" id="A0A2V1JTP8"/>
<reference evidence="12" key="1">
    <citation type="submission" date="2018-05" db="EMBL/GenBank/DDBJ databases">
        <authorList>
            <person name="Li Y."/>
        </authorList>
    </citation>
    <scope>NUCLEOTIDE SEQUENCE [LARGE SCALE GENOMIC DNA]</scope>
    <source>
        <strain evidence="12">3d-2-2</strain>
    </source>
</reference>